<dbReference type="InterPro" id="IPR051257">
    <property type="entry name" value="Diverse_CBS-Domain"/>
</dbReference>
<evidence type="ECO:0000313" key="4">
    <source>
        <dbReference type="EMBL" id="HGI30361.1"/>
    </source>
</evidence>
<organism evidence="4">
    <name type="scientific">Candidatus Caldatribacterium californiense</name>
    <dbReference type="NCBI Taxonomy" id="1454726"/>
    <lineage>
        <taxon>Bacteria</taxon>
        <taxon>Pseudomonadati</taxon>
        <taxon>Atribacterota</taxon>
        <taxon>Atribacteria</taxon>
        <taxon>Atribacterales</taxon>
        <taxon>Candidatus Caldatribacteriaceae</taxon>
        <taxon>Candidatus Caldatribacterium</taxon>
    </lineage>
</organism>
<feature type="domain" description="CBS" evidence="3">
    <location>
        <begin position="7"/>
        <end position="64"/>
    </location>
</feature>
<name>A0A7V3YGH0_9BACT</name>
<dbReference type="EMBL" id="DTFV01000053">
    <property type="protein sequence ID" value="HGI30361.1"/>
    <property type="molecule type" value="Genomic_DNA"/>
</dbReference>
<dbReference type="AlphaFoldDB" id="A0A7V3YGH0"/>
<sequence>MLVEEIMLSEVPTVSDFDTVGDVIQFMIRRKVSGVPVVDLEQRLIGYFSAQTFFQQLLEEAQKEAPLFGNLMSAIREKLREFARREVSEFMTEDVDYLAAEDDVEDALELLQTTGLELIPVVKEGRVVGAVNRVRVLQAFLETK</sequence>
<proteinExistence type="predicted"/>
<dbReference type="PANTHER" id="PTHR43080:SF2">
    <property type="entry name" value="CBS DOMAIN-CONTAINING PROTEIN"/>
    <property type="match status" value="1"/>
</dbReference>
<protein>
    <submittedName>
        <fullName evidence="4">CBS domain-containing protein</fullName>
    </submittedName>
</protein>
<dbReference type="PANTHER" id="PTHR43080">
    <property type="entry name" value="CBS DOMAIN-CONTAINING PROTEIN CBSX3, MITOCHONDRIAL"/>
    <property type="match status" value="1"/>
</dbReference>
<dbReference type="Gene3D" id="3.10.580.10">
    <property type="entry name" value="CBS-domain"/>
    <property type="match status" value="1"/>
</dbReference>
<dbReference type="SMART" id="SM00116">
    <property type="entry name" value="CBS"/>
    <property type="match status" value="2"/>
</dbReference>
<gene>
    <name evidence="4" type="ORF">ENV30_03525</name>
</gene>
<evidence type="ECO:0000256" key="1">
    <source>
        <dbReference type="ARBA" id="ARBA00023122"/>
    </source>
</evidence>
<dbReference type="Pfam" id="PF00571">
    <property type="entry name" value="CBS"/>
    <property type="match status" value="2"/>
</dbReference>
<dbReference type="InterPro" id="IPR000644">
    <property type="entry name" value="CBS_dom"/>
</dbReference>
<feature type="domain" description="CBS" evidence="3">
    <location>
        <begin position="91"/>
        <end position="144"/>
    </location>
</feature>
<comment type="caution">
    <text evidence="4">The sequence shown here is derived from an EMBL/GenBank/DDBJ whole genome shotgun (WGS) entry which is preliminary data.</text>
</comment>
<evidence type="ECO:0000256" key="2">
    <source>
        <dbReference type="PROSITE-ProRule" id="PRU00703"/>
    </source>
</evidence>
<dbReference type="SUPFAM" id="SSF54631">
    <property type="entry name" value="CBS-domain pair"/>
    <property type="match status" value="1"/>
</dbReference>
<dbReference type="PROSITE" id="PS51371">
    <property type="entry name" value="CBS"/>
    <property type="match status" value="2"/>
</dbReference>
<accession>A0A7V3YGH0</accession>
<reference evidence="4" key="1">
    <citation type="journal article" date="2020" name="mSystems">
        <title>Genome- and Community-Level Interaction Insights into Carbon Utilization and Element Cycling Functions of Hydrothermarchaeota in Hydrothermal Sediment.</title>
        <authorList>
            <person name="Zhou Z."/>
            <person name="Liu Y."/>
            <person name="Xu W."/>
            <person name="Pan J."/>
            <person name="Luo Z.H."/>
            <person name="Li M."/>
        </authorList>
    </citation>
    <scope>NUCLEOTIDE SEQUENCE [LARGE SCALE GENOMIC DNA]</scope>
    <source>
        <strain evidence="4">SpSt-747</strain>
    </source>
</reference>
<keyword evidence="1 2" id="KW-0129">CBS domain</keyword>
<dbReference type="InterPro" id="IPR046342">
    <property type="entry name" value="CBS_dom_sf"/>
</dbReference>
<evidence type="ECO:0000259" key="3">
    <source>
        <dbReference type="PROSITE" id="PS51371"/>
    </source>
</evidence>